<dbReference type="Proteomes" id="UP000815677">
    <property type="component" value="Unassembled WGS sequence"/>
</dbReference>
<accession>A0ABQ0LJD5</accession>
<proteinExistence type="predicted"/>
<dbReference type="Gene3D" id="3.80.10.10">
    <property type="entry name" value="Ribonuclease Inhibitor"/>
    <property type="match status" value="1"/>
</dbReference>
<keyword evidence="2" id="KW-1185">Reference proteome</keyword>
<dbReference type="SUPFAM" id="SSF52047">
    <property type="entry name" value="RNI-like"/>
    <property type="match status" value="1"/>
</dbReference>
<evidence type="ECO:0008006" key="3">
    <source>
        <dbReference type="Google" id="ProtNLM"/>
    </source>
</evidence>
<evidence type="ECO:0000313" key="1">
    <source>
        <dbReference type="EMBL" id="GAT51238.1"/>
    </source>
</evidence>
<name>A0ABQ0LJD5_MYCCL</name>
<evidence type="ECO:0000313" key="2">
    <source>
        <dbReference type="Proteomes" id="UP000815677"/>
    </source>
</evidence>
<gene>
    <name evidence="1" type="ORF">MCHLO_08397</name>
</gene>
<dbReference type="InterPro" id="IPR032675">
    <property type="entry name" value="LRR_dom_sf"/>
</dbReference>
<organism evidence="1 2">
    <name type="scientific">Mycena chlorophos</name>
    <name type="common">Agaric fungus</name>
    <name type="synonym">Agaricus chlorophos</name>
    <dbReference type="NCBI Taxonomy" id="658473"/>
    <lineage>
        <taxon>Eukaryota</taxon>
        <taxon>Fungi</taxon>
        <taxon>Dikarya</taxon>
        <taxon>Basidiomycota</taxon>
        <taxon>Agaricomycotina</taxon>
        <taxon>Agaricomycetes</taxon>
        <taxon>Agaricomycetidae</taxon>
        <taxon>Agaricales</taxon>
        <taxon>Marasmiineae</taxon>
        <taxon>Mycenaceae</taxon>
        <taxon>Mycena</taxon>
    </lineage>
</organism>
<dbReference type="EMBL" id="DF847053">
    <property type="protein sequence ID" value="GAT51238.1"/>
    <property type="molecule type" value="Genomic_DNA"/>
</dbReference>
<protein>
    <recommendedName>
        <fullName evidence="3">F-box domain-containing protein</fullName>
    </recommendedName>
</protein>
<reference evidence="1" key="1">
    <citation type="submission" date="2014-09" db="EMBL/GenBank/DDBJ databases">
        <title>Genome sequence of the luminous mushroom Mycena chlorophos for searching fungal bioluminescence genes.</title>
        <authorList>
            <person name="Tanaka Y."/>
            <person name="Kasuga D."/>
            <person name="Oba Y."/>
            <person name="Hase S."/>
            <person name="Sato K."/>
            <person name="Oba Y."/>
            <person name="Sakakibara Y."/>
        </authorList>
    </citation>
    <scope>NUCLEOTIDE SEQUENCE</scope>
</reference>
<sequence length="447" mass="50116">MLDVLPLELVVEIFRLCLPEGHHSIDSRSFHREAPVLLTQICSSWRKVAISTPSLWSNFHVFFGFHPQRTEHLARLFLPRSRSYPLNLGIHLCLSHAGGHVSQFALQGALDSFLQTIKEHAHHARNFELSAESLRQLVRFEKEGMSFPMVESLKVAFDDWDIRDDEWPMMASFASARNLRKLYLESLPLSRLGAPLENITDVIALSHNLQQTIYMLAHLPALEHMYLQAKDGAETHLLPINAPIVLPCLSNFEMSCDFAQHLLPLLTLPALKELVISSLSNSDGLSSSTLESLLDRSLCSLKRLQLWTGEVQELPSVSAFKRSNWMMLEELSFALPEKSSLQRFCDAYGADATFLPKLQKLEFICGSHPLAAGAGECLEQLGPVVARRMANDEPWPLRALKVVWSEYDAGVYGFLANDELHGLFTMLKGRGVDVYIGAAGGDETSWI</sequence>